<organism evidence="5 6">
    <name type="scientific">Bifidobacterium santillanense</name>
    <dbReference type="NCBI Taxonomy" id="2809028"/>
    <lineage>
        <taxon>Bacteria</taxon>
        <taxon>Bacillati</taxon>
        <taxon>Actinomycetota</taxon>
        <taxon>Actinomycetes</taxon>
        <taxon>Bifidobacteriales</taxon>
        <taxon>Bifidobacteriaceae</taxon>
        <taxon>Bifidobacterium</taxon>
    </lineage>
</organism>
<protein>
    <submittedName>
        <fullName evidence="5">Extracellular solute-binding protein</fullName>
    </submittedName>
</protein>
<dbReference type="InterPro" id="IPR028082">
    <property type="entry name" value="Peripla_BP_I"/>
</dbReference>
<dbReference type="PANTHER" id="PTHR30146:SF109">
    <property type="entry name" value="HTH-TYPE TRANSCRIPTIONAL REGULATOR GALS"/>
    <property type="match status" value="1"/>
</dbReference>
<dbReference type="SUPFAM" id="SSF53850">
    <property type="entry name" value="Periplasmic binding protein-like II"/>
    <property type="match status" value="1"/>
</dbReference>
<evidence type="ECO:0000256" key="2">
    <source>
        <dbReference type="ARBA" id="ARBA00023125"/>
    </source>
</evidence>
<dbReference type="Gene3D" id="1.10.260.40">
    <property type="entry name" value="lambda repressor-like DNA-binding domains"/>
    <property type="match status" value="1"/>
</dbReference>
<dbReference type="Gene3D" id="3.40.190.10">
    <property type="entry name" value="Periplasmic binding protein-like II"/>
    <property type="match status" value="1"/>
</dbReference>
<keyword evidence="1" id="KW-0805">Transcription regulation</keyword>
<dbReference type="InterPro" id="IPR010982">
    <property type="entry name" value="Lambda_DNA-bd_dom_sf"/>
</dbReference>
<evidence type="ECO:0000256" key="1">
    <source>
        <dbReference type="ARBA" id="ARBA00023015"/>
    </source>
</evidence>
<dbReference type="InterPro" id="IPR046335">
    <property type="entry name" value="LacI/GalR-like_sensor"/>
</dbReference>
<dbReference type="SUPFAM" id="SSF53822">
    <property type="entry name" value="Periplasmic binding protein-like I"/>
    <property type="match status" value="1"/>
</dbReference>
<dbReference type="EMBL" id="JAFEJS010000001">
    <property type="protein sequence ID" value="MBT1172136.1"/>
    <property type="molecule type" value="Genomic_DNA"/>
</dbReference>
<evidence type="ECO:0000313" key="5">
    <source>
        <dbReference type="EMBL" id="MBT1172136.1"/>
    </source>
</evidence>
<dbReference type="SUPFAM" id="SSF47413">
    <property type="entry name" value="lambda repressor-like DNA-binding domains"/>
    <property type="match status" value="1"/>
</dbReference>
<dbReference type="CDD" id="cd06267">
    <property type="entry name" value="PBP1_LacI_sugar_binding-like"/>
    <property type="match status" value="1"/>
</dbReference>
<gene>
    <name evidence="5" type="ORF">JS528_01925</name>
</gene>
<evidence type="ECO:0000313" key="6">
    <source>
        <dbReference type="Proteomes" id="UP000773064"/>
    </source>
</evidence>
<keyword evidence="6" id="KW-1185">Reference proteome</keyword>
<evidence type="ECO:0000256" key="3">
    <source>
        <dbReference type="ARBA" id="ARBA00023163"/>
    </source>
</evidence>
<evidence type="ECO:0000259" key="4">
    <source>
        <dbReference type="PROSITE" id="PS50932"/>
    </source>
</evidence>
<dbReference type="CDD" id="cd01392">
    <property type="entry name" value="HTH_LacI"/>
    <property type="match status" value="1"/>
</dbReference>
<feature type="domain" description="HTH lacI-type" evidence="4">
    <location>
        <begin position="11"/>
        <end position="75"/>
    </location>
</feature>
<dbReference type="InterPro" id="IPR000843">
    <property type="entry name" value="HTH_LacI"/>
</dbReference>
<dbReference type="PROSITE" id="PS50932">
    <property type="entry name" value="HTH_LACI_2"/>
    <property type="match status" value="1"/>
</dbReference>
<dbReference type="SMART" id="SM00354">
    <property type="entry name" value="HTH_LACI"/>
    <property type="match status" value="1"/>
</dbReference>
<name>A0ABS5UMJ4_9BIFI</name>
<proteinExistence type="predicted"/>
<dbReference type="Pfam" id="PF00356">
    <property type="entry name" value="LacI"/>
    <property type="match status" value="1"/>
</dbReference>
<sequence length="759" mass="84320">MGAGRPSTGKTTIYDIARETGLSPSTVSRALTRPGRVSVRTEMLVRTTAERLGYRSQTGIDSTASTSSVRSELVAIVSPDNINPLYARCIRSAQIRLERAGYRAVILDSHGSTDAERDLIHRFSGKADGFMLVSPRLNEPELRRAAAATPTIMLHRRISGLPSVVSDVYPAVVAAIRTLHDTGHRGVTYLSGPESSWSSEYRRRCIWQAAGQFDMTYRVVRQCAGTIDGGHDAYARFGEQPTDAVIAYNDQLAVGFVREATADGTRVPDDVSVIGFDDTLVGRMITPSLSSIGQSDEQVGDMAAQELLTAIRRGSTGGETLFSVPAVFLQRDSIARKRLSVPPRTFRTDTLTTLRNSEVELTLLTGIAEEMAPALDAFMERYPKFRIRPLETGTQAESVGRLWNRLQARHNVPDLFRMEYDKMPEFAINGTILNFRNPRLEREFESRFAPRPWRACHFAGGLFGVPADITPVAMFRRLDVLERFGLPVPATWEEYHDIGVELHRADPSRYMGFINTSDAQHYLSFFRMAGLQPWRDTDSIEIDVDLTTDAMLETSGFLQRCIDDGVLSAESTTVPGFRERLRDGRFVAPIQADWFGNVIIAADPEGSGRWGVSLPPAVRPGEFHSAEVGGSILTINSRIPREKQAAAIAFAYWLIANPTAVDMNPLPVYYSSTTYFADKPDLDTRIDPYFGQNIYGVFRESAAHLDVPWRPLPFMSQVDADFRDTMIPSLTPGGDSVHQMAEWQQGIIGYAQSHGFRMK</sequence>
<dbReference type="Proteomes" id="UP000773064">
    <property type="component" value="Unassembled WGS sequence"/>
</dbReference>
<comment type="caution">
    <text evidence="5">The sequence shown here is derived from an EMBL/GenBank/DDBJ whole genome shotgun (WGS) entry which is preliminary data.</text>
</comment>
<keyword evidence="3" id="KW-0804">Transcription</keyword>
<accession>A0ABS5UMJ4</accession>
<dbReference type="RefSeq" id="WP_214357399.1">
    <property type="nucleotide sequence ID" value="NZ_JAFEJS010000001.1"/>
</dbReference>
<dbReference type="Pfam" id="PF13377">
    <property type="entry name" value="Peripla_BP_3"/>
    <property type="match status" value="1"/>
</dbReference>
<dbReference type="PANTHER" id="PTHR30146">
    <property type="entry name" value="LACI-RELATED TRANSCRIPTIONAL REPRESSOR"/>
    <property type="match status" value="1"/>
</dbReference>
<reference evidence="5 6" key="1">
    <citation type="journal article" date="2021" name="Environ. Microbiol.">
        <title>Genetic insights into the dark matter of the mammalian gut microbiota through targeted genome reconstruction.</title>
        <authorList>
            <person name="Lugli G.A."/>
            <person name="Alessandri G."/>
            <person name="Milani C."/>
            <person name="Viappiani A."/>
            <person name="Fontana F."/>
            <person name="Tarracchini C."/>
            <person name="Mancabelli L."/>
            <person name="Argentini C."/>
            <person name="Ruiz L."/>
            <person name="Margolles A."/>
            <person name="van Sinderen D."/>
            <person name="Turroni F."/>
            <person name="Ventura M."/>
        </authorList>
    </citation>
    <scope>NUCLEOTIDE SEQUENCE [LARGE SCALE GENOMIC DNA]</scope>
    <source>
        <strain evidence="5 6">MA2</strain>
    </source>
</reference>
<dbReference type="Gene3D" id="3.40.50.2300">
    <property type="match status" value="2"/>
</dbReference>
<keyword evidence="2" id="KW-0238">DNA-binding</keyword>